<protein>
    <submittedName>
        <fullName evidence="2">Uncharacterized protein</fullName>
    </submittedName>
</protein>
<feature type="compositionally biased region" description="Basic residues" evidence="1">
    <location>
        <begin position="77"/>
        <end position="86"/>
    </location>
</feature>
<dbReference type="EMBL" id="BPLR01020595">
    <property type="protein sequence ID" value="GIX80466.1"/>
    <property type="molecule type" value="Genomic_DNA"/>
</dbReference>
<evidence type="ECO:0000256" key="1">
    <source>
        <dbReference type="SAM" id="MobiDB-lite"/>
    </source>
</evidence>
<accession>A0AAV4N921</accession>
<gene>
    <name evidence="2" type="primary">AVEN_15631_1</name>
    <name evidence="2" type="ORF">CEXT_743771</name>
</gene>
<dbReference type="Proteomes" id="UP001054945">
    <property type="component" value="Unassembled WGS sequence"/>
</dbReference>
<dbReference type="AlphaFoldDB" id="A0AAV4N921"/>
<sequence>MPENKLEFLSIQEITNVNSNGTMKQEVENFKQMTEITSVSNSLEQGISNTLPFLTDRNNVEKMEQKSIINVSDAKSSNRRGRKRKIYDKNDDPETISEKKKKRAVELKLKNLQWTLNQESDNYFFCFIRKTYKKKCCEIQWIPFDGTHPEIRKRREQLERANVGALGSLCDLLAVRRASKDVMIDRIIGFLLYPTQESVDNYLQDAMAEKLQQSKLICAKAGICAPNLQASLRPDPFHFLIAQGNQANADVNAPWKKPVFFCEGNGVKLKYIRAITSNIQVASDSFIELLHRLMYLNVDERHNMRRSIFRI</sequence>
<feature type="compositionally biased region" description="Basic and acidic residues" evidence="1">
    <location>
        <begin position="87"/>
        <end position="97"/>
    </location>
</feature>
<comment type="caution">
    <text evidence="2">The sequence shown here is derived from an EMBL/GenBank/DDBJ whole genome shotgun (WGS) entry which is preliminary data.</text>
</comment>
<keyword evidence="3" id="KW-1185">Reference proteome</keyword>
<name>A0AAV4N921_CAEEX</name>
<feature type="region of interest" description="Disordered" evidence="1">
    <location>
        <begin position="71"/>
        <end position="97"/>
    </location>
</feature>
<reference evidence="2 3" key="1">
    <citation type="submission" date="2021-06" db="EMBL/GenBank/DDBJ databases">
        <title>Caerostris extrusa draft genome.</title>
        <authorList>
            <person name="Kono N."/>
            <person name="Arakawa K."/>
        </authorList>
    </citation>
    <scope>NUCLEOTIDE SEQUENCE [LARGE SCALE GENOMIC DNA]</scope>
</reference>
<proteinExistence type="predicted"/>
<organism evidence="2 3">
    <name type="scientific">Caerostris extrusa</name>
    <name type="common">Bark spider</name>
    <name type="synonym">Caerostris bankana</name>
    <dbReference type="NCBI Taxonomy" id="172846"/>
    <lineage>
        <taxon>Eukaryota</taxon>
        <taxon>Metazoa</taxon>
        <taxon>Ecdysozoa</taxon>
        <taxon>Arthropoda</taxon>
        <taxon>Chelicerata</taxon>
        <taxon>Arachnida</taxon>
        <taxon>Araneae</taxon>
        <taxon>Araneomorphae</taxon>
        <taxon>Entelegynae</taxon>
        <taxon>Araneoidea</taxon>
        <taxon>Araneidae</taxon>
        <taxon>Caerostris</taxon>
    </lineage>
</organism>
<evidence type="ECO:0000313" key="3">
    <source>
        <dbReference type="Proteomes" id="UP001054945"/>
    </source>
</evidence>
<evidence type="ECO:0000313" key="2">
    <source>
        <dbReference type="EMBL" id="GIX80466.1"/>
    </source>
</evidence>